<reference evidence="2" key="1">
    <citation type="submission" date="2019-09" db="EMBL/GenBank/DDBJ databases">
        <title>Distinct polysaccharide growth profiles of human intestinal Prevotella copri isolates.</title>
        <authorList>
            <person name="Fehlner-Peach H."/>
            <person name="Magnabosco C."/>
            <person name="Raghavan V."/>
            <person name="Scher J.U."/>
            <person name="Tett A."/>
            <person name="Cox L.M."/>
            <person name="Gottsegen C."/>
            <person name="Watters A."/>
            <person name="Wiltshire- Gordon J.D."/>
            <person name="Segata N."/>
            <person name="Bonneau R."/>
            <person name="Littman D.R."/>
        </authorList>
    </citation>
    <scope>NUCLEOTIDE SEQUENCE [LARGE SCALE GENOMIC DNA]</scope>
    <source>
        <strain evidence="2">iAP146</strain>
    </source>
</reference>
<proteinExistence type="predicted"/>
<dbReference type="Proteomes" id="UP000420707">
    <property type="component" value="Unassembled WGS sequence"/>
</dbReference>
<gene>
    <name evidence="1" type="ORF">F7D90_14115</name>
</gene>
<evidence type="ECO:0000313" key="1">
    <source>
        <dbReference type="EMBL" id="MQN33053.1"/>
    </source>
</evidence>
<evidence type="ECO:0008006" key="3">
    <source>
        <dbReference type="Google" id="ProtNLM"/>
    </source>
</evidence>
<protein>
    <recommendedName>
        <fullName evidence="3">Lipoprotein</fullName>
    </recommendedName>
</protein>
<evidence type="ECO:0000313" key="2">
    <source>
        <dbReference type="Proteomes" id="UP000420707"/>
    </source>
</evidence>
<dbReference type="EMBL" id="VZCR01000093">
    <property type="protein sequence ID" value="MQN33053.1"/>
    <property type="molecule type" value="Genomic_DNA"/>
</dbReference>
<comment type="caution">
    <text evidence="1">The sequence shown here is derived from an EMBL/GenBank/DDBJ whole genome shotgun (WGS) entry which is preliminary data.</text>
</comment>
<sequence>MARTKRKILMSLAISVVAIIATITCCSMNKYFSLIQQAHRYEYEERQSIWNISRKLSAKKMLSDMTILSRGDSVLVCKINRITLQEYHDFVNDKAVPRRTTWIRIREAYMESLINGESWIVKRAASSTFTSYIFWSKTKWNEQKDSTIHYQEEKKSFREIELDKEYPNFSKPNEKEFKKWENTYKSLFSFTKDSGKWILSYNREYFKNPYVSTRQRGIVFPF</sequence>
<name>A0AAW9TDJ1_9BACT</name>
<dbReference type="RefSeq" id="WP_153086674.1">
    <property type="nucleotide sequence ID" value="NZ_VZAM01000038.1"/>
</dbReference>
<dbReference type="AlphaFoldDB" id="A0AAW9TDJ1"/>
<accession>A0AAW9TDJ1</accession>
<organism evidence="1 2">
    <name type="scientific">Segatella copri</name>
    <dbReference type="NCBI Taxonomy" id="165179"/>
    <lineage>
        <taxon>Bacteria</taxon>
        <taxon>Pseudomonadati</taxon>
        <taxon>Bacteroidota</taxon>
        <taxon>Bacteroidia</taxon>
        <taxon>Bacteroidales</taxon>
        <taxon>Prevotellaceae</taxon>
        <taxon>Segatella</taxon>
    </lineage>
</organism>